<organism evidence="1 2">
    <name type="scientific">Pannus brasiliensis CCIBt3594</name>
    <dbReference type="NCBI Taxonomy" id="1427578"/>
    <lineage>
        <taxon>Bacteria</taxon>
        <taxon>Bacillati</taxon>
        <taxon>Cyanobacteriota</taxon>
        <taxon>Cyanophyceae</taxon>
        <taxon>Oscillatoriophycideae</taxon>
        <taxon>Chroococcales</taxon>
        <taxon>Microcystaceae</taxon>
        <taxon>Pannus</taxon>
    </lineage>
</organism>
<dbReference type="AlphaFoldDB" id="A0AAW9QYJ9"/>
<gene>
    <name evidence="1" type="ORF">V0288_21595</name>
</gene>
<name>A0AAW9QYJ9_9CHRO</name>
<reference evidence="1 2" key="1">
    <citation type="submission" date="2024-01" db="EMBL/GenBank/DDBJ databases">
        <title>Genomic insights into the taxonomy and metabolism of the cyanobacterium Pannus brasiliensis CCIBt3594.</title>
        <authorList>
            <person name="Machado M."/>
            <person name="Botero N.B."/>
            <person name="Andreote A.P.D."/>
            <person name="Feitosa A.M.T."/>
            <person name="Popin R."/>
            <person name="Sivonen K."/>
            <person name="Fiore M.F."/>
        </authorList>
    </citation>
    <scope>NUCLEOTIDE SEQUENCE [LARGE SCALE GENOMIC DNA]</scope>
    <source>
        <strain evidence="1 2">CCIBt3594</strain>
    </source>
</reference>
<comment type="caution">
    <text evidence="1">The sequence shown here is derived from an EMBL/GenBank/DDBJ whole genome shotgun (WGS) entry which is preliminary data.</text>
</comment>
<sequence length="284" mass="33580">MTVYIPRENIFILEEWLAWHTMMGVDKFFLYDNTGSNHLFDGHSIVTDGKNLRGENIAEVTAHLSDTDLESIEAEIFSKYNVEKVRWAPIENGKIMYQQHIAFAHYVENLRENTWTAFTDLDEFLMGEVNLDVNRSSHWMYGRPFRRWNPYTRVCDIVDVVNLQTMFSGNVPKDAWIHPCPKSIVQTKDFIPGTEIHYIDVKGEINEKVEFYFNHYSYCEFNHIGFINRCLENIPSFHPFPLDKAFNEKDYKLQKIARKKLNYESFTRIPDPIEESRKIPDFSK</sequence>
<proteinExistence type="predicted"/>
<accession>A0AAW9QYJ9</accession>
<dbReference type="EMBL" id="JBAFSM010000058">
    <property type="protein sequence ID" value="MEG3439737.1"/>
    <property type="molecule type" value="Genomic_DNA"/>
</dbReference>
<keyword evidence="2" id="KW-1185">Reference proteome</keyword>
<dbReference type="Proteomes" id="UP001328733">
    <property type="component" value="Unassembled WGS sequence"/>
</dbReference>
<evidence type="ECO:0008006" key="3">
    <source>
        <dbReference type="Google" id="ProtNLM"/>
    </source>
</evidence>
<protein>
    <recommendedName>
        <fullName evidence="3">Glycosyltransferase family 92 protein</fullName>
    </recommendedName>
</protein>
<evidence type="ECO:0000313" key="2">
    <source>
        <dbReference type="Proteomes" id="UP001328733"/>
    </source>
</evidence>
<evidence type="ECO:0000313" key="1">
    <source>
        <dbReference type="EMBL" id="MEG3439737.1"/>
    </source>
</evidence>